<evidence type="ECO:0008006" key="3">
    <source>
        <dbReference type="Google" id="ProtNLM"/>
    </source>
</evidence>
<dbReference type="EMBL" id="DS113691">
    <property type="protein sequence ID" value="EAX98034.1"/>
    <property type="molecule type" value="Genomic_DNA"/>
</dbReference>
<dbReference type="PANTHER" id="PTHR28653:SF1">
    <property type="entry name" value="ATPASE SWSAP1"/>
    <property type="match status" value="1"/>
</dbReference>
<reference evidence="1" key="1">
    <citation type="submission" date="2006-10" db="EMBL/GenBank/DDBJ databases">
        <authorList>
            <person name="Amadeo P."/>
            <person name="Zhao Q."/>
            <person name="Wortman J."/>
            <person name="Fraser-Liggett C."/>
            <person name="Carlton J."/>
        </authorList>
    </citation>
    <scope>NUCLEOTIDE SEQUENCE</scope>
    <source>
        <strain evidence="1">G3</strain>
    </source>
</reference>
<dbReference type="KEGG" id="tva:4755824"/>
<dbReference type="InParanoid" id="A2FAP8"/>
<organism evidence="1 2">
    <name type="scientific">Trichomonas vaginalis (strain ATCC PRA-98 / G3)</name>
    <dbReference type="NCBI Taxonomy" id="412133"/>
    <lineage>
        <taxon>Eukaryota</taxon>
        <taxon>Metamonada</taxon>
        <taxon>Parabasalia</taxon>
        <taxon>Trichomonadida</taxon>
        <taxon>Trichomonadidae</taxon>
        <taxon>Trichomonas</taxon>
    </lineage>
</organism>
<accession>A2FAP8</accession>
<evidence type="ECO:0000313" key="1">
    <source>
        <dbReference type="EMBL" id="EAX98034.1"/>
    </source>
</evidence>
<dbReference type="RefSeq" id="XP_001310964.1">
    <property type="nucleotide sequence ID" value="XM_001310963.1"/>
</dbReference>
<gene>
    <name evidence="1" type="ORF">TVAG_275440</name>
</gene>
<dbReference type="VEuPathDB" id="TrichDB:TVAG_275440"/>
<evidence type="ECO:0000313" key="2">
    <source>
        <dbReference type="Proteomes" id="UP000001542"/>
    </source>
</evidence>
<dbReference type="AlphaFoldDB" id="A2FAP8"/>
<dbReference type="SUPFAM" id="SSF52540">
    <property type="entry name" value="P-loop containing nucleoside triphosphate hydrolases"/>
    <property type="match status" value="1"/>
</dbReference>
<dbReference type="InterPro" id="IPR027417">
    <property type="entry name" value="P-loop_NTPase"/>
</dbReference>
<sequence length="181" mass="20770">MEEHKPRNVLICGKPKSGKTTRAFQIASEILLNNPNSFCLVLTNCAKFIRKTPNIPNKSELADRFLFKCISNKSELVHAASERHLFTDKQLSCIIVDDMYNFIIDQINPTSTISAIALLWNSALIYENCSLIITTIMKNNDYIKSFRIIMDEYESMQDGKPEIHKFHKSLKKMNADFFEGT</sequence>
<dbReference type="PANTHER" id="PTHR28653">
    <property type="match status" value="1"/>
</dbReference>
<dbReference type="VEuPathDB" id="TrichDB:TVAGG3_0310650"/>
<protein>
    <recommendedName>
        <fullName evidence="3">ATPase AAA-type core domain-containing protein</fullName>
    </recommendedName>
</protein>
<dbReference type="Gene3D" id="3.40.50.300">
    <property type="entry name" value="P-loop containing nucleotide triphosphate hydrolases"/>
    <property type="match status" value="1"/>
</dbReference>
<keyword evidence="2" id="KW-1185">Reference proteome</keyword>
<dbReference type="Proteomes" id="UP000001542">
    <property type="component" value="Unassembled WGS sequence"/>
</dbReference>
<proteinExistence type="predicted"/>
<reference evidence="1" key="2">
    <citation type="journal article" date="2007" name="Science">
        <title>Draft genome sequence of the sexually transmitted pathogen Trichomonas vaginalis.</title>
        <authorList>
            <person name="Carlton J.M."/>
            <person name="Hirt R.P."/>
            <person name="Silva J.C."/>
            <person name="Delcher A.L."/>
            <person name="Schatz M."/>
            <person name="Zhao Q."/>
            <person name="Wortman J.R."/>
            <person name="Bidwell S.L."/>
            <person name="Alsmark U.C.M."/>
            <person name="Besteiro S."/>
            <person name="Sicheritz-Ponten T."/>
            <person name="Noel C.J."/>
            <person name="Dacks J.B."/>
            <person name="Foster P.G."/>
            <person name="Simillion C."/>
            <person name="Van de Peer Y."/>
            <person name="Miranda-Saavedra D."/>
            <person name="Barton G.J."/>
            <person name="Westrop G.D."/>
            <person name="Mueller S."/>
            <person name="Dessi D."/>
            <person name="Fiori P.L."/>
            <person name="Ren Q."/>
            <person name="Paulsen I."/>
            <person name="Zhang H."/>
            <person name="Bastida-Corcuera F.D."/>
            <person name="Simoes-Barbosa A."/>
            <person name="Brown M.T."/>
            <person name="Hayes R.D."/>
            <person name="Mukherjee M."/>
            <person name="Okumura C.Y."/>
            <person name="Schneider R."/>
            <person name="Smith A.J."/>
            <person name="Vanacova S."/>
            <person name="Villalvazo M."/>
            <person name="Haas B.J."/>
            <person name="Pertea M."/>
            <person name="Feldblyum T.V."/>
            <person name="Utterback T.R."/>
            <person name="Shu C.L."/>
            <person name="Osoegawa K."/>
            <person name="de Jong P.J."/>
            <person name="Hrdy I."/>
            <person name="Horvathova L."/>
            <person name="Zubacova Z."/>
            <person name="Dolezal P."/>
            <person name="Malik S.B."/>
            <person name="Logsdon J.M. Jr."/>
            <person name="Henze K."/>
            <person name="Gupta A."/>
            <person name="Wang C.C."/>
            <person name="Dunne R.L."/>
            <person name="Upcroft J.A."/>
            <person name="Upcroft P."/>
            <person name="White O."/>
            <person name="Salzberg S.L."/>
            <person name="Tang P."/>
            <person name="Chiu C.-H."/>
            <person name="Lee Y.-S."/>
            <person name="Embley T.M."/>
            <person name="Coombs G.H."/>
            <person name="Mottram J.C."/>
            <person name="Tachezy J."/>
            <person name="Fraser-Liggett C.M."/>
            <person name="Johnson P.J."/>
        </authorList>
    </citation>
    <scope>NUCLEOTIDE SEQUENCE [LARGE SCALE GENOMIC DNA]</scope>
    <source>
        <strain evidence="1">G3</strain>
    </source>
</reference>
<name>A2FAP8_TRIV3</name>